<dbReference type="EC" id="2.7.13.3" evidence="2"/>
<dbReference type="InterPro" id="IPR005467">
    <property type="entry name" value="His_kinase_dom"/>
</dbReference>
<dbReference type="Pfam" id="PF02518">
    <property type="entry name" value="HATPase_c"/>
    <property type="match status" value="1"/>
</dbReference>
<dbReference type="CDD" id="cd00130">
    <property type="entry name" value="PAS"/>
    <property type="match status" value="1"/>
</dbReference>
<dbReference type="FunFam" id="3.30.565.10:FF:000010">
    <property type="entry name" value="Sensor histidine kinase RcsC"/>
    <property type="match status" value="1"/>
</dbReference>
<protein>
    <recommendedName>
        <fullName evidence="10">Sensory/regulatory protein RpfC</fullName>
        <ecNumber evidence="2">2.7.13.3</ecNumber>
    </recommendedName>
</protein>
<dbReference type="AlphaFoldDB" id="A0A1E3GXM1"/>
<keyword evidence="6 14" id="KW-0418">Kinase</keyword>
<dbReference type="SUPFAM" id="SSF47384">
    <property type="entry name" value="Homodimeric domain of signal transducing histidine kinase"/>
    <property type="match status" value="1"/>
</dbReference>
<evidence type="ECO:0000256" key="2">
    <source>
        <dbReference type="ARBA" id="ARBA00012438"/>
    </source>
</evidence>
<dbReference type="PRINTS" id="PR00344">
    <property type="entry name" value="BCTRLSENSOR"/>
</dbReference>
<dbReference type="InterPro" id="IPR003594">
    <property type="entry name" value="HATPase_dom"/>
</dbReference>
<evidence type="ECO:0000256" key="10">
    <source>
        <dbReference type="ARBA" id="ARBA00068150"/>
    </source>
</evidence>
<evidence type="ECO:0000256" key="3">
    <source>
        <dbReference type="ARBA" id="ARBA00022553"/>
    </source>
</evidence>
<comment type="subunit">
    <text evidence="9">At low DSF concentrations, interacts with RpfF.</text>
</comment>
<evidence type="ECO:0000256" key="1">
    <source>
        <dbReference type="ARBA" id="ARBA00000085"/>
    </source>
</evidence>
<dbReference type="InterPro" id="IPR036097">
    <property type="entry name" value="HisK_dim/P_sf"/>
</dbReference>
<dbReference type="Gene3D" id="3.30.450.20">
    <property type="entry name" value="PAS domain"/>
    <property type="match status" value="1"/>
</dbReference>
<dbReference type="PATRIC" id="fig|1439726.3.peg.4262"/>
<keyword evidence="7" id="KW-0067">ATP-binding</keyword>
<evidence type="ECO:0000256" key="6">
    <source>
        <dbReference type="ARBA" id="ARBA00022777"/>
    </source>
</evidence>
<dbReference type="PANTHER" id="PTHR43047:SF78">
    <property type="entry name" value="SENSORY_REGULATORY PROTEIN RPFC"/>
    <property type="match status" value="1"/>
</dbReference>
<dbReference type="InterPro" id="IPR036890">
    <property type="entry name" value="HATPase_C_sf"/>
</dbReference>
<evidence type="ECO:0000259" key="13">
    <source>
        <dbReference type="PROSITE" id="PS50112"/>
    </source>
</evidence>
<dbReference type="GO" id="GO:0005524">
    <property type="term" value="F:ATP binding"/>
    <property type="evidence" value="ECO:0007669"/>
    <property type="project" value="UniProtKB-KW"/>
</dbReference>
<keyword evidence="8" id="KW-0902">Two-component regulatory system</keyword>
<evidence type="ECO:0000259" key="12">
    <source>
        <dbReference type="PROSITE" id="PS50109"/>
    </source>
</evidence>
<dbReference type="InterPro" id="IPR004358">
    <property type="entry name" value="Sig_transdc_His_kin-like_C"/>
</dbReference>
<keyword evidence="15" id="KW-1185">Reference proteome</keyword>
<dbReference type="InterPro" id="IPR013767">
    <property type="entry name" value="PAS_fold"/>
</dbReference>
<evidence type="ECO:0000256" key="5">
    <source>
        <dbReference type="ARBA" id="ARBA00022741"/>
    </source>
</evidence>
<dbReference type="Pfam" id="PF00989">
    <property type="entry name" value="PAS"/>
    <property type="match status" value="1"/>
</dbReference>
<dbReference type="NCBIfam" id="TIGR00229">
    <property type="entry name" value="sensory_box"/>
    <property type="match status" value="1"/>
</dbReference>
<dbReference type="EMBL" id="MCRJ01000147">
    <property type="protein sequence ID" value="ODN68665.1"/>
    <property type="molecule type" value="Genomic_DNA"/>
</dbReference>
<dbReference type="SMART" id="SM00388">
    <property type="entry name" value="HisKA"/>
    <property type="match status" value="1"/>
</dbReference>
<dbReference type="SMART" id="SM00091">
    <property type="entry name" value="PAS"/>
    <property type="match status" value="1"/>
</dbReference>
<dbReference type="FunFam" id="1.10.287.130:FF:000002">
    <property type="entry name" value="Two-component osmosensing histidine kinase"/>
    <property type="match status" value="1"/>
</dbReference>
<dbReference type="GO" id="GO:0000155">
    <property type="term" value="F:phosphorelay sensor kinase activity"/>
    <property type="evidence" value="ECO:0007669"/>
    <property type="project" value="InterPro"/>
</dbReference>
<feature type="domain" description="PAS" evidence="13">
    <location>
        <begin position="51"/>
        <end position="111"/>
    </location>
</feature>
<gene>
    <name evidence="14" type="primary">barA_3</name>
    <name evidence="14" type="ORF">A6302_04035</name>
</gene>
<evidence type="ECO:0000313" key="15">
    <source>
        <dbReference type="Proteomes" id="UP000094622"/>
    </source>
</evidence>
<dbReference type="PROSITE" id="PS50109">
    <property type="entry name" value="HIS_KIN"/>
    <property type="match status" value="1"/>
</dbReference>
<evidence type="ECO:0000313" key="14">
    <source>
        <dbReference type="EMBL" id="ODN68665.1"/>
    </source>
</evidence>
<organism evidence="14 15">
    <name type="scientific">Methylobrevis pamukkalensis</name>
    <dbReference type="NCBI Taxonomy" id="1439726"/>
    <lineage>
        <taxon>Bacteria</taxon>
        <taxon>Pseudomonadati</taxon>
        <taxon>Pseudomonadota</taxon>
        <taxon>Alphaproteobacteria</taxon>
        <taxon>Hyphomicrobiales</taxon>
        <taxon>Pleomorphomonadaceae</taxon>
        <taxon>Methylobrevis</taxon>
    </lineage>
</organism>
<reference evidence="14 15" key="1">
    <citation type="submission" date="2016-07" db="EMBL/GenBank/DDBJ databases">
        <title>Draft Genome Sequence of Methylobrevis pamukkalensis PK2.</title>
        <authorList>
            <person name="Vasilenko O.V."/>
            <person name="Doronina N.V."/>
            <person name="Shmareva M.N."/>
            <person name="Tarlachkov S.V."/>
            <person name="Mustakhimov I."/>
            <person name="Trotsenko Y.A."/>
        </authorList>
    </citation>
    <scope>NUCLEOTIDE SEQUENCE [LARGE SCALE GENOMIC DNA]</scope>
    <source>
        <strain evidence="14 15">PK2</strain>
    </source>
</reference>
<dbReference type="SUPFAM" id="SSF55785">
    <property type="entry name" value="PYP-like sensor domain (PAS domain)"/>
    <property type="match status" value="1"/>
</dbReference>
<dbReference type="RefSeq" id="WP_169833623.1">
    <property type="nucleotide sequence ID" value="NZ_MCRJ01000147.1"/>
</dbReference>
<keyword evidence="3" id="KW-0597">Phosphoprotein</keyword>
<dbReference type="SMART" id="SM00387">
    <property type="entry name" value="HATPase_c"/>
    <property type="match status" value="1"/>
</dbReference>
<keyword evidence="5" id="KW-0547">Nucleotide-binding</keyword>
<name>A0A1E3GXM1_9HYPH</name>
<dbReference type="Pfam" id="PF00512">
    <property type="entry name" value="HisKA"/>
    <property type="match status" value="1"/>
</dbReference>
<comment type="catalytic activity">
    <reaction evidence="1">
        <text>ATP + protein L-histidine = ADP + protein N-phospho-L-histidine.</text>
        <dbReference type="EC" id="2.7.13.3"/>
    </reaction>
</comment>
<evidence type="ECO:0000256" key="9">
    <source>
        <dbReference type="ARBA" id="ARBA00064003"/>
    </source>
</evidence>
<dbReference type="Gene3D" id="3.30.565.10">
    <property type="entry name" value="Histidine kinase-like ATPase, C-terminal domain"/>
    <property type="match status" value="1"/>
</dbReference>
<accession>A0A1E3GXM1</accession>
<dbReference type="SUPFAM" id="SSF55874">
    <property type="entry name" value="ATPase domain of HSP90 chaperone/DNA topoisomerase II/histidine kinase"/>
    <property type="match status" value="1"/>
</dbReference>
<dbReference type="InterPro" id="IPR000014">
    <property type="entry name" value="PAS"/>
</dbReference>
<evidence type="ECO:0000256" key="4">
    <source>
        <dbReference type="ARBA" id="ARBA00022679"/>
    </source>
</evidence>
<dbReference type="GO" id="GO:0006355">
    <property type="term" value="P:regulation of DNA-templated transcription"/>
    <property type="evidence" value="ECO:0007669"/>
    <property type="project" value="InterPro"/>
</dbReference>
<dbReference type="InterPro" id="IPR003661">
    <property type="entry name" value="HisK_dim/P_dom"/>
</dbReference>
<comment type="caution">
    <text evidence="14">The sequence shown here is derived from an EMBL/GenBank/DDBJ whole genome shotgun (WGS) entry which is preliminary data.</text>
</comment>
<evidence type="ECO:0000256" key="11">
    <source>
        <dbReference type="SAM" id="MobiDB-lite"/>
    </source>
</evidence>
<dbReference type="InterPro" id="IPR035965">
    <property type="entry name" value="PAS-like_dom_sf"/>
</dbReference>
<evidence type="ECO:0000256" key="7">
    <source>
        <dbReference type="ARBA" id="ARBA00022840"/>
    </source>
</evidence>
<proteinExistence type="predicted"/>
<dbReference type="Proteomes" id="UP000094622">
    <property type="component" value="Unassembled WGS sequence"/>
</dbReference>
<dbReference type="CDD" id="cd00082">
    <property type="entry name" value="HisKA"/>
    <property type="match status" value="1"/>
</dbReference>
<dbReference type="PANTHER" id="PTHR43047">
    <property type="entry name" value="TWO-COMPONENT HISTIDINE PROTEIN KINASE"/>
    <property type="match status" value="1"/>
</dbReference>
<sequence>MPSSPGCPPAARCSPALARRSADLARWRAAARLSAAQIEALTDEAWEIRDRQDRLARIVEAAGDVVIQRDGDGRILAVNDTFCRLFGLEGEATRGRHVFDVLAPEAADLVRASSIPGRRDLLPVQDMPVATPQGLRWFSWTETALAGDGDVVECIGRDVTDRKATEAALSVARDQAEAASAAKSRFLAMVSHEIRTPLNGILGMTNLLQQTALTSEQTTYARAIETSGDALLLLIDDLLDFSKIEAGRIDLVVAPASIGEIVESLVELLAPRAHAKGIELAAYIDPRLPEQLLVDAARLRQILFNLAGNGIKFTAEGGVAIEVLYQDAGGAAGTAGVLFQVRDTGIGIDEDDSDRIFREFEQADPGPARSYGGTGLGLAIARRLVQLMGGDIALDSAPGAGACFSFSVHLALAGAPVLAPASLPPVPARTALATPAPMPVPAFAFAPPPGSGARAHQRRLLDALTGGGLSGVSIARGGDIDPSQDPPASALSSPVHARPVEPLVMPIPLVRISPGLGAPDASPADAGVPQPDAAAAPAVDQPFAGRRVVLVSHALIEGPLVLRRLFERGADVTLLTQQQIETGLSAQSGVDVVLVDAAAGDPMAAIERIRAIGDMPAGILLDPLQRSSLPDLLAAGYGAIW</sequence>
<dbReference type="CDD" id="cd16922">
    <property type="entry name" value="HATPase_EvgS-ArcB-TorS-like"/>
    <property type="match status" value="1"/>
</dbReference>
<feature type="region of interest" description="Disordered" evidence="11">
    <location>
        <begin position="474"/>
        <end position="494"/>
    </location>
</feature>
<dbReference type="PROSITE" id="PS50112">
    <property type="entry name" value="PAS"/>
    <property type="match status" value="1"/>
</dbReference>
<dbReference type="Gene3D" id="1.10.287.130">
    <property type="match status" value="1"/>
</dbReference>
<evidence type="ECO:0000256" key="8">
    <source>
        <dbReference type="ARBA" id="ARBA00023012"/>
    </source>
</evidence>
<feature type="domain" description="Histidine kinase" evidence="12">
    <location>
        <begin position="189"/>
        <end position="412"/>
    </location>
</feature>
<keyword evidence="4 14" id="KW-0808">Transferase</keyword>